<feature type="binding site" evidence="3">
    <location>
        <position position="202"/>
    </location>
    <ligand>
        <name>a divalent metal cation</name>
        <dbReference type="ChEBI" id="CHEBI:60240"/>
    </ligand>
</feature>
<feature type="binding site" evidence="3">
    <location>
        <position position="19"/>
    </location>
    <ligand>
        <name>a divalent metal cation</name>
        <dbReference type="ChEBI" id="CHEBI:60240"/>
    </ligand>
</feature>
<dbReference type="PANTHER" id="PTHR10907:SF47">
    <property type="entry name" value="REGUCALCIN"/>
    <property type="match status" value="1"/>
</dbReference>
<feature type="binding site" evidence="3">
    <location>
        <position position="104"/>
    </location>
    <ligand>
        <name>substrate</name>
    </ligand>
</feature>
<reference evidence="5 6" key="1">
    <citation type="submission" date="2018-11" db="EMBL/GenBank/DDBJ databases">
        <title>Bradyrhizobium sp. nov., isolated from effective nodules of peanut in China.</title>
        <authorList>
            <person name="Li Y."/>
        </authorList>
    </citation>
    <scope>NUCLEOTIDE SEQUENCE [LARGE SCALE GENOMIC DNA]</scope>
    <source>
        <strain evidence="5 6">CCBAU 51770</strain>
    </source>
</reference>
<name>A0A4Q0QZ92_9BRAD</name>
<proteinExistence type="inferred from homology"/>
<dbReference type="EMBL" id="RKMK01000002">
    <property type="protein sequence ID" value="RXH02366.1"/>
    <property type="molecule type" value="Genomic_DNA"/>
</dbReference>
<evidence type="ECO:0000313" key="6">
    <source>
        <dbReference type="Proteomes" id="UP000290174"/>
    </source>
</evidence>
<feature type="binding site" evidence="3">
    <location>
        <position position="102"/>
    </location>
    <ligand>
        <name>substrate</name>
    </ligand>
</feature>
<dbReference type="GO" id="GO:0005509">
    <property type="term" value="F:calcium ion binding"/>
    <property type="evidence" value="ECO:0007669"/>
    <property type="project" value="TreeGrafter"/>
</dbReference>
<evidence type="ECO:0000256" key="1">
    <source>
        <dbReference type="ARBA" id="ARBA00008853"/>
    </source>
</evidence>
<comment type="cofactor">
    <cofactor evidence="3">
        <name>Zn(2+)</name>
        <dbReference type="ChEBI" id="CHEBI:29105"/>
    </cofactor>
    <text evidence="3">Binds 1 divalent metal cation per subunit.</text>
</comment>
<feature type="binding site" evidence="3">
    <location>
        <position position="153"/>
    </location>
    <ligand>
        <name>a divalent metal cation</name>
        <dbReference type="ChEBI" id="CHEBI:60240"/>
    </ligand>
</feature>
<sequence length="295" mass="32065">MNALPRITRIGKTRDRLGESPVWDDKTQSLYWIDSLAGLIRRLLPATGAIDEFSVPAPIGSLALAHDDRAVLALRHGFAHYNFSTRELAEDPSIGLDHPMLRLNDGKADPFGRFLAGTMHGGRAEDEKPLGGLYRIDAAGAIEQLESDLAVTNGPCFSPDGRIFYLADTARRVIWAYGYHRDGPLRNKRVFAEMDAHGSGGDGATVDADGYLWTVLVWIGAIARFAPDGTMVRKIEMPVRHPTSVTFGGPGLDVLYVTSISRSTHLFDDSPDAGGLFAIENLGVTGLPAHRFGTR</sequence>
<comment type="similarity">
    <text evidence="1">Belongs to the SMP-30/CGR1 family.</text>
</comment>
<evidence type="ECO:0000313" key="5">
    <source>
        <dbReference type="EMBL" id="RXH02366.1"/>
    </source>
</evidence>
<evidence type="ECO:0000259" key="4">
    <source>
        <dbReference type="Pfam" id="PF08450"/>
    </source>
</evidence>
<dbReference type="InterPro" id="IPR011042">
    <property type="entry name" value="6-blade_b-propeller_TolB-like"/>
</dbReference>
<comment type="caution">
    <text evidence="5">The sequence shown here is derived from an EMBL/GenBank/DDBJ whole genome shotgun (WGS) entry which is preliminary data.</text>
</comment>
<dbReference type="PANTHER" id="PTHR10907">
    <property type="entry name" value="REGUCALCIN"/>
    <property type="match status" value="1"/>
</dbReference>
<organism evidence="5 6">
    <name type="scientific">Bradyrhizobium zhanjiangense</name>
    <dbReference type="NCBI Taxonomy" id="1325107"/>
    <lineage>
        <taxon>Bacteria</taxon>
        <taxon>Pseudomonadati</taxon>
        <taxon>Pseudomonadota</taxon>
        <taxon>Alphaproteobacteria</taxon>
        <taxon>Hyphomicrobiales</taxon>
        <taxon>Nitrobacteraceae</taxon>
        <taxon>Bradyrhizobium</taxon>
    </lineage>
</organism>
<feature type="active site" description="Proton donor/acceptor" evidence="2">
    <location>
        <position position="202"/>
    </location>
</feature>
<dbReference type="InterPro" id="IPR005511">
    <property type="entry name" value="SMP-30"/>
</dbReference>
<dbReference type="Gene3D" id="2.120.10.30">
    <property type="entry name" value="TolB, C-terminal domain"/>
    <property type="match status" value="1"/>
</dbReference>
<dbReference type="RefSeq" id="WP_128934665.1">
    <property type="nucleotide sequence ID" value="NZ_CP022221.1"/>
</dbReference>
<evidence type="ECO:0000256" key="2">
    <source>
        <dbReference type="PIRSR" id="PIRSR605511-1"/>
    </source>
</evidence>
<dbReference type="AlphaFoldDB" id="A0A4Q0QZ92"/>
<keyword evidence="3" id="KW-0862">Zinc</keyword>
<feature type="domain" description="SMP-30/Gluconolactonase/LRE-like region" evidence="4">
    <location>
        <begin position="17"/>
        <end position="260"/>
    </location>
</feature>
<dbReference type="InterPro" id="IPR013658">
    <property type="entry name" value="SGL"/>
</dbReference>
<dbReference type="SUPFAM" id="SSF63829">
    <property type="entry name" value="Calcium-dependent phosphotriesterase"/>
    <property type="match status" value="1"/>
</dbReference>
<dbReference type="PRINTS" id="PR01790">
    <property type="entry name" value="SMP30FAMILY"/>
</dbReference>
<dbReference type="GO" id="GO:0004341">
    <property type="term" value="F:gluconolactonase activity"/>
    <property type="evidence" value="ECO:0007669"/>
    <property type="project" value="TreeGrafter"/>
</dbReference>
<dbReference type="GO" id="GO:0019853">
    <property type="term" value="P:L-ascorbic acid biosynthetic process"/>
    <property type="evidence" value="ECO:0007669"/>
    <property type="project" value="TreeGrafter"/>
</dbReference>
<keyword evidence="3" id="KW-0479">Metal-binding</keyword>
<protein>
    <submittedName>
        <fullName evidence="5">SMP-30/gluconolactonase/LRE family protein</fullName>
    </submittedName>
</protein>
<gene>
    <name evidence="5" type="ORF">EAS61_02575</name>
</gene>
<evidence type="ECO:0000256" key="3">
    <source>
        <dbReference type="PIRSR" id="PIRSR605511-2"/>
    </source>
</evidence>
<dbReference type="Proteomes" id="UP000290174">
    <property type="component" value="Unassembled WGS sequence"/>
</dbReference>
<accession>A0A4Q0QZ92</accession>
<dbReference type="Pfam" id="PF08450">
    <property type="entry name" value="SGL"/>
    <property type="match status" value="1"/>
</dbReference>